<name>A0A8S5TQ12_9CAUD</name>
<dbReference type="EMBL" id="BK032876">
    <property type="protein sequence ID" value="DAF65199.1"/>
    <property type="molecule type" value="Genomic_DNA"/>
</dbReference>
<sequence>MRYTTYHCGKAVIKDKNKLAEAIEKLAEFEEKEKCGEWIDAIELAKIAIALQSQKWIPVSERLPEDNTDVIVCFYSGIVTEMRYWKNGNFQGIYEHTTKSIVAWMPLPKPYKGE</sequence>
<protein>
    <recommendedName>
        <fullName evidence="1">DUF551 domain-containing protein</fullName>
    </recommendedName>
</protein>
<proteinExistence type="predicted"/>
<accession>A0A8S5TQ12</accession>
<organism evidence="2">
    <name type="scientific">Myoviridae sp. ctCXW4</name>
    <dbReference type="NCBI Taxonomy" id="2827669"/>
    <lineage>
        <taxon>Viruses</taxon>
        <taxon>Duplodnaviria</taxon>
        <taxon>Heunggongvirae</taxon>
        <taxon>Uroviricota</taxon>
        <taxon>Caudoviricetes</taxon>
    </lineage>
</organism>
<dbReference type="Pfam" id="PF04448">
    <property type="entry name" value="DUF551"/>
    <property type="match status" value="1"/>
</dbReference>
<evidence type="ECO:0000259" key="1">
    <source>
        <dbReference type="Pfam" id="PF04448"/>
    </source>
</evidence>
<evidence type="ECO:0000313" key="2">
    <source>
        <dbReference type="EMBL" id="DAF65199.1"/>
    </source>
</evidence>
<feature type="domain" description="DUF551" evidence="1">
    <location>
        <begin position="55"/>
        <end position="110"/>
    </location>
</feature>
<reference evidence="2" key="1">
    <citation type="journal article" date="2021" name="Proc. Natl. Acad. Sci. U.S.A.">
        <title>A Catalog of Tens of Thousands of Viruses from Human Metagenomes Reveals Hidden Associations with Chronic Diseases.</title>
        <authorList>
            <person name="Tisza M.J."/>
            <person name="Buck C.B."/>
        </authorList>
    </citation>
    <scope>NUCLEOTIDE SEQUENCE</scope>
    <source>
        <strain evidence="2">CtCXW4</strain>
    </source>
</reference>
<dbReference type="InterPro" id="IPR007539">
    <property type="entry name" value="DUF551"/>
</dbReference>